<reference evidence="1 2" key="1">
    <citation type="submission" date="2021-05" db="EMBL/GenBank/DDBJ databases">
        <title>Genome Assembly of Synthetic Allotetraploid Brassica napus Reveals Homoeologous Exchanges between Subgenomes.</title>
        <authorList>
            <person name="Davis J.T."/>
        </authorList>
    </citation>
    <scope>NUCLEOTIDE SEQUENCE [LARGE SCALE GENOMIC DNA]</scope>
    <source>
        <strain evidence="2">cv. Da-Ae</strain>
        <tissue evidence="1">Seedling</tissue>
    </source>
</reference>
<proteinExistence type="predicted"/>
<protein>
    <submittedName>
        <fullName evidence="1">Uncharacterized protein</fullName>
    </submittedName>
</protein>
<dbReference type="EMBL" id="JAGKQM010000011">
    <property type="protein sequence ID" value="KAH0904925.1"/>
    <property type="molecule type" value="Genomic_DNA"/>
</dbReference>
<dbReference type="InterPro" id="IPR036412">
    <property type="entry name" value="HAD-like_sf"/>
</dbReference>
<evidence type="ECO:0000313" key="1">
    <source>
        <dbReference type="EMBL" id="KAH0904925.1"/>
    </source>
</evidence>
<evidence type="ECO:0000313" key="2">
    <source>
        <dbReference type="Proteomes" id="UP000824890"/>
    </source>
</evidence>
<gene>
    <name evidence="1" type="ORF">HID58_044428</name>
</gene>
<feature type="non-terminal residue" evidence="1">
    <location>
        <position position="1"/>
    </location>
</feature>
<dbReference type="Gene3D" id="3.40.50.1000">
    <property type="entry name" value="HAD superfamily/HAD-like"/>
    <property type="match status" value="1"/>
</dbReference>
<dbReference type="PANTHER" id="PTHR47858:SF2">
    <property type="entry name" value="HALOACID DEHALOGENASE-LIKE HYDROLASE (HAD) SUPERFAMILY PROTEIN"/>
    <property type="match status" value="1"/>
</dbReference>
<name>A0ABQ8BJC5_BRANA</name>
<dbReference type="Proteomes" id="UP000824890">
    <property type="component" value="Unassembled WGS sequence"/>
</dbReference>
<comment type="caution">
    <text evidence="1">The sequence shown here is derived from an EMBL/GenBank/DDBJ whole genome shotgun (WGS) entry which is preliminary data.</text>
</comment>
<accession>A0ABQ8BJC5</accession>
<dbReference type="PANTHER" id="PTHR47858">
    <property type="entry name" value="HALOACID DEHALOGENASE-LIKE HYDROLASE (HAD) SUPERFAMILY PROTEIN"/>
    <property type="match status" value="1"/>
</dbReference>
<dbReference type="SUPFAM" id="SSF56784">
    <property type="entry name" value="HAD-like"/>
    <property type="match status" value="1"/>
</dbReference>
<sequence length="128" mass="14630">EELCFWFWSKLTLMGFTLKPNKLFTEEVFGAEYEEGISGMRNWKMGFLPGIRYAMKPDEAYGLVFSWDNVVAVVSEENDMEWIAHCFFSAAVRLDRKPSKCVVFEDDPSDITAAHNCTMMAVGLISVH</sequence>
<organism evidence="1 2">
    <name type="scientific">Brassica napus</name>
    <name type="common">Rape</name>
    <dbReference type="NCBI Taxonomy" id="3708"/>
    <lineage>
        <taxon>Eukaryota</taxon>
        <taxon>Viridiplantae</taxon>
        <taxon>Streptophyta</taxon>
        <taxon>Embryophyta</taxon>
        <taxon>Tracheophyta</taxon>
        <taxon>Spermatophyta</taxon>
        <taxon>Magnoliopsida</taxon>
        <taxon>eudicotyledons</taxon>
        <taxon>Gunneridae</taxon>
        <taxon>Pentapetalae</taxon>
        <taxon>rosids</taxon>
        <taxon>malvids</taxon>
        <taxon>Brassicales</taxon>
        <taxon>Brassicaceae</taxon>
        <taxon>Brassiceae</taxon>
        <taxon>Brassica</taxon>
    </lineage>
</organism>
<dbReference type="InterPro" id="IPR023214">
    <property type="entry name" value="HAD_sf"/>
</dbReference>
<keyword evidence="2" id="KW-1185">Reference proteome</keyword>